<feature type="transmembrane region" description="Helical" evidence="5">
    <location>
        <begin position="271"/>
        <end position="290"/>
    </location>
</feature>
<dbReference type="EMBL" id="CP002588">
    <property type="protein sequence ID" value="AEA47629.1"/>
    <property type="molecule type" value="Genomic_DNA"/>
</dbReference>
<reference evidence="6 7" key="1">
    <citation type="submission" date="2011-03" db="EMBL/GenBank/DDBJ databases">
        <title>The complete genome of Archaeoglobus veneficus SNP6.</title>
        <authorList>
            <consortium name="US DOE Joint Genome Institute (JGI-PGF)"/>
            <person name="Lucas S."/>
            <person name="Copeland A."/>
            <person name="Lapidus A."/>
            <person name="Bruce D."/>
            <person name="Goodwin L."/>
            <person name="Pitluck S."/>
            <person name="Kyrpides N."/>
            <person name="Mavromatis K."/>
            <person name="Pagani I."/>
            <person name="Ivanova N."/>
            <person name="Mikhailova N."/>
            <person name="Lu M."/>
            <person name="Detter J.C."/>
            <person name="Tapia R."/>
            <person name="Han C."/>
            <person name="Land M."/>
            <person name="Hauser L."/>
            <person name="Markowitz V."/>
            <person name="Cheng J.-F."/>
            <person name="Hugenholtz P."/>
            <person name="Woyke T."/>
            <person name="Wu D."/>
            <person name="Spring S."/>
            <person name="Brambilla E."/>
            <person name="Klenk H.-P."/>
            <person name="Eisen J.A."/>
        </authorList>
    </citation>
    <scope>NUCLEOTIDE SEQUENCE [LARGE SCALE GENOMIC DNA]</scope>
    <source>
        <strain>SNP6</strain>
    </source>
</reference>
<sequence length="304" mass="34059">MADFTASEAAEVLLAIRMKLIKVLAIIAITWAIVFAFVADPLLTKVVDDLYPGNVEQSRNLEEISHVSSELKRIASILDSYVANPNNESAMKNASQALKELSKIALKVSASPIYLRPLEGLILKLKISLIFGIVVALPYILHLSYRTLKTRTDLLENVSVTKSQAVRYGLVSAILFVLGVIYGYFLLKFFLVFLYGSAEKQGVIPLYSLSEFVSFVVLMLTIFGIVFQMPLVMLFLVGNSIVEYRTLTYYRRHFYVTFFVIGAAITPPDVFTQLMVALPMVVFFELSLLLTRIVHRDKIKGAKV</sequence>
<keyword evidence="5" id="KW-0811">Translocation</keyword>
<dbReference type="GO" id="GO:0033281">
    <property type="term" value="C:TAT protein transport complex"/>
    <property type="evidence" value="ECO:0007669"/>
    <property type="project" value="UniProtKB-UniRule"/>
</dbReference>
<dbReference type="InterPro" id="IPR002033">
    <property type="entry name" value="TatC"/>
</dbReference>
<accession>F2KQ26</accession>
<keyword evidence="7" id="KW-1185">Reference proteome</keyword>
<dbReference type="Proteomes" id="UP000008136">
    <property type="component" value="Chromosome"/>
</dbReference>
<dbReference type="eggNOG" id="arCOG01919">
    <property type="taxonomic scope" value="Archaea"/>
</dbReference>
<comment type="subcellular location">
    <subcellularLocation>
        <location evidence="5">Cell membrane</location>
        <topology evidence="5">Multi-pass membrane protein</topology>
    </subcellularLocation>
    <subcellularLocation>
        <location evidence="1">Membrane</location>
        <topology evidence="1">Multi-pass membrane protein</topology>
    </subcellularLocation>
</comment>
<dbReference type="STRING" id="693661.Arcve_1629"/>
<dbReference type="GeneID" id="10394755"/>
<comment type="subunit">
    <text evidence="5">Forms a complex with TatA.</text>
</comment>
<name>F2KQ26_ARCVS</name>
<evidence type="ECO:0000256" key="3">
    <source>
        <dbReference type="ARBA" id="ARBA00022989"/>
    </source>
</evidence>
<dbReference type="HAMAP" id="MF_00902">
    <property type="entry name" value="TatC"/>
    <property type="match status" value="1"/>
</dbReference>
<feature type="transmembrane region" description="Helical" evidence="5">
    <location>
        <begin position="215"/>
        <end position="237"/>
    </location>
</feature>
<dbReference type="GO" id="GO:0009977">
    <property type="term" value="F:proton motive force dependent protein transmembrane transporter activity"/>
    <property type="evidence" value="ECO:0007669"/>
    <property type="project" value="TreeGrafter"/>
</dbReference>
<evidence type="ECO:0000256" key="1">
    <source>
        <dbReference type="ARBA" id="ARBA00004141"/>
    </source>
</evidence>
<dbReference type="HOGENOM" id="CLU_031942_5_0_2"/>
<organism evidence="6 7">
    <name type="scientific">Archaeoglobus veneficus (strain DSM 11195 / SNP6)</name>
    <dbReference type="NCBI Taxonomy" id="693661"/>
    <lineage>
        <taxon>Archaea</taxon>
        <taxon>Methanobacteriati</taxon>
        <taxon>Methanobacteriota</taxon>
        <taxon>Archaeoglobi</taxon>
        <taxon>Archaeoglobales</taxon>
        <taxon>Archaeoglobaceae</taxon>
        <taxon>Archaeoglobus</taxon>
    </lineage>
</organism>
<evidence type="ECO:0000256" key="2">
    <source>
        <dbReference type="ARBA" id="ARBA00022692"/>
    </source>
</evidence>
<dbReference type="Pfam" id="PF00902">
    <property type="entry name" value="TatC"/>
    <property type="match status" value="1"/>
</dbReference>
<keyword evidence="5" id="KW-0813">Transport</keyword>
<keyword evidence="4 5" id="KW-0472">Membrane</keyword>
<proteinExistence type="inferred from homology"/>
<keyword evidence="2 5" id="KW-0812">Transmembrane</keyword>
<feature type="transmembrane region" description="Helical" evidence="5">
    <location>
        <begin position="170"/>
        <end position="195"/>
    </location>
</feature>
<evidence type="ECO:0000256" key="5">
    <source>
        <dbReference type="HAMAP-Rule" id="MF_00902"/>
    </source>
</evidence>
<feature type="transmembrane region" description="Helical" evidence="5">
    <location>
        <begin position="249"/>
        <end position="265"/>
    </location>
</feature>
<protein>
    <recommendedName>
        <fullName evidence="5">Sec-independent protein translocase protein TatC</fullName>
    </recommendedName>
</protein>
<dbReference type="GO" id="GO:0065002">
    <property type="term" value="P:intracellular protein transmembrane transport"/>
    <property type="evidence" value="ECO:0007669"/>
    <property type="project" value="TreeGrafter"/>
</dbReference>
<dbReference type="GO" id="GO:0043953">
    <property type="term" value="P:protein transport by the Tat complex"/>
    <property type="evidence" value="ECO:0007669"/>
    <property type="project" value="UniProtKB-UniRule"/>
</dbReference>
<dbReference type="PANTHER" id="PTHR30371">
    <property type="entry name" value="SEC-INDEPENDENT PROTEIN TRANSLOCASE PROTEIN TATC"/>
    <property type="match status" value="1"/>
</dbReference>
<gene>
    <name evidence="5" type="primary">tatC</name>
    <name evidence="6" type="ordered locus">Arcve_1629</name>
</gene>
<feature type="transmembrane region" description="Helical" evidence="5">
    <location>
        <begin position="20"/>
        <end position="39"/>
    </location>
</feature>
<dbReference type="AlphaFoldDB" id="F2KQ26"/>
<evidence type="ECO:0000313" key="6">
    <source>
        <dbReference type="EMBL" id="AEA47629.1"/>
    </source>
</evidence>
<dbReference type="PANTHER" id="PTHR30371:SF0">
    <property type="entry name" value="SEC-INDEPENDENT PROTEIN TRANSLOCASE PROTEIN TATC, CHLOROPLASTIC-RELATED"/>
    <property type="match status" value="1"/>
</dbReference>
<comment type="similarity">
    <text evidence="5">Belongs to the TatC family.</text>
</comment>
<evidence type="ECO:0000313" key="7">
    <source>
        <dbReference type="Proteomes" id="UP000008136"/>
    </source>
</evidence>
<evidence type="ECO:0000256" key="4">
    <source>
        <dbReference type="ARBA" id="ARBA00023136"/>
    </source>
</evidence>
<keyword evidence="5" id="KW-1003">Cell membrane</keyword>
<dbReference type="RefSeq" id="WP_013684285.1">
    <property type="nucleotide sequence ID" value="NC_015320.1"/>
</dbReference>
<comment type="function">
    <text evidence="5">Part of the twin-arginine translocation (Tat) system that transports large folded proteins containing a characteristic twin-arginine motif in their signal peptide across membranes.</text>
</comment>
<dbReference type="OrthoDB" id="50369at2157"/>
<keyword evidence="5" id="KW-0653">Protein transport</keyword>
<dbReference type="KEGG" id="ave:Arcve_1629"/>
<feature type="transmembrane region" description="Helical" evidence="5">
    <location>
        <begin position="121"/>
        <end position="141"/>
    </location>
</feature>
<keyword evidence="3 5" id="KW-1133">Transmembrane helix</keyword>